<dbReference type="Gene3D" id="2.130.10.10">
    <property type="entry name" value="YVTN repeat-like/Quinoprotein amine dehydrogenase"/>
    <property type="match status" value="1"/>
</dbReference>
<evidence type="ECO:0000256" key="2">
    <source>
        <dbReference type="SAM" id="Phobius"/>
    </source>
</evidence>
<keyword evidence="2" id="KW-1133">Transmembrane helix</keyword>
<dbReference type="STRING" id="1325564.NSJP_2467"/>
<name>A0A1W1I6Z6_9BACT</name>
<evidence type="ECO:0000256" key="1">
    <source>
        <dbReference type="SAM" id="MobiDB-lite"/>
    </source>
</evidence>
<sequence>MLFTWLWLAVRSLVESQFRVMDPVPVSYRRTGSRGARIFGLGSMMLAAVALLMAGLPFQAEAGERSLPNSSKLRKTVAAGFGVQNAQSSVITVRTYDAESGEILSDESYELDIKDDRSPAMPQPRERIVAGGVGIGADGLSEFMLRVYDAADGKFLWEGRLNLNVTASAGEAVPVAVAVRPQATVTRVVEKTDPAGQPFFLLRVLDRDTGRLMWFDQFSTEGARVRAERIGVFGPNPGPIDIQDVDFRIRMFDENGRQLLWEDRIAETEDGSPSSELAQDQAGVIPQWFVGPSDSTNREEI</sequence>
<accession>A0A1W1I6Z6</accession>
<feature type="transmembrane region" description="Helical" evidence="2">
    <location>
        <begin position="38"/>
        <end position="58"/>
    </location>
</feature>
<keyword evidence="2" id="KW-0472">Membrane</keyword>
<organism evidence="3 4">
    <name type="scientific">Nitrospira japonica</name>
    <dbReference type="NCBI Taxonomy" id="1325564"/>
    <lineage>
        <taxon>Bacteria</taxon>
        <taxon>Pseudomonadati</taxon>
        <taxon>Nitrospirota</taxon>
        <taxon>Nitrospiria</taxon>
        <taxon>Nitrospirales</taxon>
        <taxon>Nitrospiraceae</taxon>
        <taxon>Nitrospira</taxon>
    </lineage>
</organism>
<feature type="region of interest" description="Disordered" evidence="1">
    <location>
        <begin position="267"/>
        <end position="301"/>
    </location>
</feature>
<proteinExistence type="predicted"/>
<keyword evidence="4" id="KW-1185">Reference proteome</keyword>
<dbReference type="OrthoDB" id="9791690at2"/>
<evidence type="ECO:0000313" key="3">
    <source>
        <dbReference type="EMBL" id="SLM48639.1"/>
    </source>
</evidence>
<protein>
    <submittedName>
        <fullName evidence="3">Uncharacterized protein</fullName>
    </submittedName>
</protein>
<dbReference type="Proteomes" id="UP000192042">
    <property type="component" value="Chromosome I"/>
</dbReference>
<dbReference type="EMBL" id="LT828648">
    <property type="protein sequence ID" value="SLM48639.1"/>
    <property type="molecule type" value="Genomic_DNA"/>
</dbReference>
<reference evidence="3 4" key="1">
    <citation type="submission" date="2017-03" db="EMBL/GenBank/DDBJ databases">
        <authorList>
            <person name="Afonso C.L."/>
            <person name="Miller P.J."/>
            <person name="Scott M.A."/>
            <person name="Spackman E."/>
            <person name="Goraichik I."/>
            <person name="Dimitrov K.M."/>
            <person name="Suarez D.L."/>
            <person name="Swayne D.E."/>
        </authorList>
    </citation>
    <scope>NUCLEOTIDE SEQUENCE [LARGE SCALE GENOMIC DNA]</scope>
    <source>
        <strain evidence="3">Genome sequencing of Nitrospira japonica strain NJ11</strain>
    </source>
</reference>
<evidence type="ECO:0000313" key="4">
    <source>
        <dbReference type="Proteomes" id="UP000192042"/>
    </source>
</evidence>
<dbReference type="KEGG" id="nja:NSJP_2467"/>
<keyword evidence="2" id="KW-0812">Transmembrane</keyword>
<dbReference type="InterPro" id="IPR015943">
    <property type="entry name" value="WD40/YVTN_repeat-like_dom_sf"/>
</dbReference>
<dbReference type="AlphaFoldDB" id="A0A1W1I6Z6"/>
<dbReference type="RefSeq" id="WP_080886995.1">
    <property type="nucleotide sequence ID" value="NZ_LT828648.1"/>
</dbReference>
<gene>
    <name evidence="3" type="ORF">NSJP_2467</name>
</gene>